<protein>
    <submittedName>
        <fullName evidence="3">M48 family metallopeptidase</fullName>
    </submittedName>
</protein>
<gene>
    <name evidence="3" type="ORF">ACFSW6_11705</name>
</gene>
<feature type="region of interest" description="Disordered" evidence="1">
    <location>
        <begin position="39"/>
        <end position="63"/>
    </location>
</feature>
<dbReference type="InterPro" id="IPR002725">
    <property type="entry name" value="YgjP-like_metallopeptidase"/>
</dbReference>
<proteinExistence type="predicted"/>
<dbReference type="Gene3D" id="3.30.2010.10">
    <property type="entry name" value="Metalloproteases ('zincins'), catalytic domain"/>
    <property type="match status" value="1"/>
</dbReference>
<dbReference type="CDD" id="cd07344">
    <property type="entry name" value="M48_yhfN_like"/>
    <property type="match status" value="1"/>
</dbReference>
<evidence type="ECO:0000313" key="3">
    <source>
        <dbReference type="EMBL" id="MFD2754755.1"/>
    </source>
</evidence>
<reference evidence="4" key="1">
    <citation type="journal article" date="2019" name="Int. J. Syst. Evol. Microbiol.">
        <title>The Global Catalogue of Microorganisms (GCM) 10K type strain sequencing project: providing services to taxonomists for standard genome sequencing and annotation.</title>
        <authorList>
            <consortium name="The Broad Institute Genomics Platform"/>
            <consortium name="The Broad Institute Genome Sequencing Center for Infectious Disease"/>
            <person name="Wu L."/>
            <person name="Ma J."/>
        </authorList>
    </citation>
    <scope>NUCLEOTIDE SEQUENCE [LARGE SCALE GENOMIC DNA]</scope>
    <source>
        <strain evidence="4">TISTR 1906</strain>
    </source>
</reference>
<name>A0ABW5UMT7_9BURK</name>
<dbReference type="RefSeq" id="WP_245633337.1">
    <property type="nucleotide sequence ID" value="NZ_BCNT01000005.1"/>
</dbReference>
<dbReference type="PANTHER" id="PTHR30399">
    <property type="entry name" value="UNCHARACTERIZED PROTEIN YGJP"/>
    <property type="match status" value="1"/>
</dbReference>
<comment type="caution">
    <text evidence="3">The sequence shown here is derived from an EMBL/GenBank/DDBJ whole genome shotgun (WGS) entry which is preliminary data.</text>
</comment>
<dbReference type="Proteomes" id="UP001597463">
    <property type="component" value="Unassembled WGS sequence"/>
</dbReference>
<organism evidence="3 4">
    <name type="scientific">Comamonas terrae</name>
    <dbReference type="NCBI Taxonomy" id="673548"/>
    <lineage>
        <taxon>Bacteria</taxon>
        <taxon>Pseudomonadati</taxon>
        <taxon>Pseudomonadota</taxon>
        <taxon>Betaproteobacteria</taxon>
        <taxon>Burkholderiales</taxon>
        <taxon>Comamonadaceae</taxon>
        <taxon>Comamonas</taxon>
    </lineage>
</organism>
<feature type="domain" description="YgjP-like metallopeptidase" evidence="2">
    <location>
        <begin position="87"/>
        <end position="303"/>
    </location>
</feature>
<evidence type="ECO:0000313" key="4">
    <source>
        <dbReference type="Proteomes" id="UP001597463"/>
    </source>
</evidence>
<evidence type="ECO:0000259" key="2">
    <source>
        <dbReference type="Pfam" id="PF01863"/>
    </source>
</evidence>
<dbReference type="EMBL" id="JBHUMV010000005">
    <property type="protein sequence ID" value="MFD2754755.1"/>
    <property type="molecule type" value="Genomic_DNA"/>
</dbReference>
<evidence type="ECO:0000256" key="1">
    <source>
        <dbReference type="SAM" id="MobiDB-lite"/>
    </source>
</evidence>
<dbReference type="Pfam" id="PF01863">
    <property type="entry name" value="YgjP-like"/>
    <property type="match status" value="1"/>
</dbReference>
<sequence>MQSSWQWLVPPAVGDGAGGLIPRKQLLLFASAPYSGETSLAQQEQDSVRPPEPEVSPVWPSHPDANQMARLDGVPVTYLLQRSRRRSIGFAVRAEGLVVTAPQWVGMREIEQALQSKAGWLTRKLGEAGQRQLSRQAARIDWAHGGRLDFLGQAMTLELSGNEEGMLGARHARREQSADGSQSLCLPLGKQAPAVQVRAAVQAWMLREARNHFTARLQHHAPLMGVQWRALRLTSARTRWGSANTDGVIRLNWRLMHHGTDVIDYVVVHELAHLRHMDHSPRFWAVVADVLPHWKQLRQVLKDKPLPAWE</sequence>
<accession>A0ABW5UMT7</accession>
<dbReference type="InterPro" id="IPR053136">
    <property type="entry name" value="UTP_pyrophosphatase-like"/>
</dbReference>
<dbReference type="PANTHER" id="PTHR30399:SF1">
    <property type="entry name" value="UTP PYROPHOSPHATASE"/>
    <property type="match status" value="1"/>
</dbReference>
<keyword evidence="4" id="KW-1185">Reference proteome</keyword>